<sequence length="231" mass="26883">MKGGITRFKEHFAHKTGNVAPCPNVTVIESLSGYHYSFDFGRSDLKELESSLDLQISAEKLSIRFGFWEFKESKWGQQKSGPAYEAKKIVLGKDFWKKANDLIKVYEPLVKVLRLVDSDEKPTMGFFYEAVDRAKRAIQQDCRYFTEYKKIIDNRWNFMHSDLHSAGYFLNPQFQFGVEHSKNVLIETLEGTRSVIERLEPSLDTQVRMVNQLLLFRDKHETFGTPQVQRA</sequence>
<evidence type="ECO:0000313" key="1">
    <source>
        <dbReference type="EMBL" id="KAH1115141.1"/>
    </source>
</evidence>
<proteinExistence type="predicted"/>
<evidence type="ECO:0000313" key="2">
    <source>
        <dbReference type="Proteomes" id="UP000828251"/>
    </source>
</evidence>
<dbReference type="SUPFAM" id="SSF53098">
    <property type="entry name" value="Ribonuclease H-like"/>
    <property type="match status" value="1"/>
</dbReference>
<comment type="caution">
    <text evidence="1">The sequence shown here is derived from an EMBL/GenBank/DDBJ whole genome shotgun (WGS) entry which is preliminary data.</text>
</comment>
<dbReference type="Proteomes" id="UP000828251">
    <property type="component" value="Unassembled WGS sequence"/>
</dbReference>
<name>A0A9D4AGT8_9ROSI</name>
<dbReference type="OrthoDB" id="997896at2759"/>
<accession>A0A9D4AGT8</accession>
<dbReference type="InterPro" id="IPR012337">
    <property type="entry name" value="RNaseH-like_sf"/>
</dbReference>
<dbReference type="EMBL" id="JAIQCV010000003">
    <property type="protein sequence ID" value="KAH1115141.1"/>
    <property type="molecule type" value="Genomic_DNA"/>
</dbReference>
<reference evidence="1 2" key="1">
    <citation type="journal article" date="2021" name="Plant Biotechnol. J.">
        <title>Multi-omics assisted identification of the key and species-specific regulatory components of drought-tolerant mechanisms in Gossypium stocksii.</title>
        <authorList>
            <person name="Yu D."/>
            <person name="Ke L."/>
            <person name="Zhang D."/>
            <person name="Wu Y."/>
            <person name="Sun Y."/>
            <person name="Mei J."/>
            <person name="Sun J."/>
            <person name="Sun Y."/>
        </authorList>
    </citation>
    <scope>NUCLEOTIDE SEQUENCE [LARGE SCALE GENOMIC DNA]</scope>
    <source>
        <strain evidence="2">cv. E1</strain>
        <tissue evidence="1">Leaf</tissue>
    </source>
</reference>
<protein>
    <submittedName>
        <fullName evidence="1">Uncharacterized protein</fullName>
    </submittedName>
</protein>
<dbReference type="AlphaFoldDB" id="A0A9D4AGT8"/>
<keyword evidence="2" id="KW-1185">Reference proteome</keyword>
<organism evidence="1 2">
    <name type="scientific">Gossypium stocksii</name>
    <dbReference type="NCBI Taxonomy" id="47602"/>
    <lineage>
        <taxon>Eukaryota</taxon>
        <taxon>Viridiplantae</taxon>
        <taxon>Streptophyta</taxon>
        <taxon>Embryophyta</taxon>
        <taxon>Tracheophyta</taxon>
        <taxon>Spermatophyta</taxon>
        <taxon>Magnoliopsida</taxon>
        <taxon>eudicotyledons</taxon>
        <taxon>Gunneridae</taxon>
        <taxon>Pentapetalae</taxon>
        <taxon>rosids</taxon>
        <taxon>malvids</taxon>
        <taxon>Malvales</taxon>
        <taxon>Malvaceae</taxon>
        <taxon>Malvoideae</taxon>
        <taxon>Gossypium</taxon>
    </lineage>
</organism>
<gene>
    <name evidence="1" type="ORF">J1N35_008519</name>
</gene>